<accession>A0ACC0VKH1</accession>
<sequence>MRLVGGTSTCICDDEEHIEASTNDRTFRFVPASARDLIKYTGRLLHHINLHCHLLLEFINAHELQKLCAPNKLLVVKVAPLFGLALQTIFDFRFDAVRLGRDVYLVENEDFYMSRWGTMAVQCLVIEFGPRVSELVGLHGS</sequence>
<comment type="caution">
    <text evidence="1">The sequence shown here is derived from an EMBL/GenBank/DDBJ whole genome shotgun (WGS) entry which is preliminary data.</text>
</comment>
<dbReference type="EMBL" id="CM047587">
    <property type="protein sequence ID" value="KAI9906717.1"/>
    <property type="molecule type" value="Genomic_DNA"/>
</dbReference>
<dbReference type="Proteomes" id="UP001163321">
    <property type="component" value="Chromosome 8"/>
</dbReference>
<organism evidence="1 2">
    <name type="scientific">Peronosclerospora sorghi</name>
    <dbReference type="NCBI Taxonomy" id="230839"/>
    <lineage>
        <taxon>Eukaryota</taxon>
        <taxon>Sar</taxon>
        <taxon>Stramenopiles</taxon>
        <taxon>Oomycota</taxon>
        <taxon>Peronosporomycetes</taxon>
        <taxon>Peronosporales</taxon>
        <taxon>Peronosporaceae</taxon>
        <taxon>Peronosclerospora</taxon>
    </lineage>
</organism>
<proteinExistence type="predicted"/>
<gene>
    <name evidence="1" type="ORF">PsorP6_003838</name>
</gene>
<protein>
    <submittedName>
        <fullName evidence="1">Uncharacterized protein</fullName>
    </submittedName>
</protein>
<evidence type="ECO:0000313" key="2">
    <source>
        <dbReference type="Proteomes" id="UP001163321"/>
    </source>
</evidence>
<evidence type="ECO:0000313" key="1">
    <source>
        <dbReference type="EMBL" id="KAI9906717.1"/>
    </source>
</evidence>
<name>A0ACC0VKH1_9STRA</name>
<keyword evidence="2" id="KW-1185">Reference proteome</keyword>
<reference evidence="1 2" key="1">
    <citation type="journal article" date="2022" name="bioRxiv">
        <title>The genome of the oomycete Peronosclerospora sorghi, a cosmopolitan pathogen of maize and sorghum, is inflated with dispersed pseudogenes.</title>
        <authorList>
            <person name="Fletcher K."/>
            <person name="Martin F."/>
            <person name="Isakeit T."/>
            <person name="Cavanaugh K."/>
            <person name="Magill C."/>
            <person name="Michelmore R."/>
        </authorList>
    </citation>
    <scope>NUCLEOTIDE SEQUENCE [LARGE SCALE GENOMIC DNA]</scope>
    <source>
        <strain evidence="1">P6</strain>
    </source>
</reference>